<dbReference type="PROSITE" id="PS51125">
    <property type="entry name" value="NHL"/>
    <property type="match status" value="1"/>
</dbReference>
<reference evidence="4 5" key="1">
    <citation type="journal article" date="2022" name="Int. J. Syst. Evol. Microbiol.">
        <title>Noviherbaspirillum aridicola sp. nov., isolated from an arid soil in Pakistan.</title>
        <authorList>
            <person name="Khan I.U."/>
            <person name="Saqib M."/>
            <person name="Amin A."/>
            <person name="Hussain F."/>
            <person name="Li L."/>
            <person name="Liu Y.H."/>
            <person name="Fang B.Z."/>
            <person name="Ahmed I."/>
            <person name="Li W.J."/>
        </authorList>
    </citation>
    <scope>NUCLEOTIDE SEQUENCE [LARGE SCALE GENOMIC DNA]</scope>
    <source>
        <strain evidence="4 5">NCCP-691</strain>
    </source>
</reference>
<evidence type="ECO:0000313" key="5">
    <source>
        <dbReference type="Proteomes" id="UP000887222"/>
    </source>
</evidence>
<dbReference type="PROSITE" id="PS51257">
    <property type="entry name" value="PROKAR_LIPOPROTEIN"/>
    <property type="match status" value="1"/>
</dbReference>
<keyword evidence="1" id="KW-0677">Repeat</keyword>
<comment type="caution">
    <text evidence="4">The sequence shown here is derived from an EMBL/GenBank/DDBJ whole genome shotgun (WGS) entry which is preliminary data.</text>
</comment>
<accession>A0ABQ4PZ80</accession>
<name>A0ABQ4PZ80_9BURK</name>
<dbReference type="InterPro" id="IPR011042">
    <property type="entry name" value="6-blade_b-propeller_TolB-like"/>
</dbReference>
<dbReference type="Proteomes" id="UP000887222">
    <property type="component" value="Unassembled WGS sequence"/>
</dbReference>
<evidence type="ECO:0000256" key="1">
    <source>
        <dbReference type="ARBA" id="ARBA00022737"/>
    </source>
</evidence>
<proteinExistence type="predicted"/>
<evidence type="ECO:0000256" key="2">
    <source>
        <dbReference type="PROSITE-ProRule" id="PRU00504"/>
    </source>
</evidence>
<feature type="chain" id="PRO_5047046017" description="NHL repeat-containing protein" evidence="3">
    <location>
        <begin position="22"/>
        <end position="408"/>
    </location>
</feature>
<dbReference type="PANTHER" id="PTHR13833">
    <property type="match status" value="1"/>
</dbReference>
<dbReference type="SUPFAM" id="SSF101898">
    <property type="entry name" value="NHL repeat"/>
    <property type="match status" value="1"/>
</dbReference>
<evidence type="ECO:0000256" key="3">
    <source>
        <dbReference type="SAM" id="SignalP"/>
    </source>
</evidence>
<evidence type="ECO:0000313" key="4">
    <source>
        <dbReference type="EMBL" id="GIZ50206.1"/>
    </source>
</evidence>
<dbReference type="Pfam" id="PF01436">
    <property type="entry name" value="NHL"/>
    <property type="match status" value="2"/>
</dbReference>
<dbReference type="RefSeq" id="WP_220806386.1">
    <property type="nucleotide sequence ID" value="NZ_BPMK01000001.1"/>
</dbReference>
<dbReference type="PANTHER" id="PTHR13833:SF71">
    <property type="entry name" value="NHL DOMAIN-CONTAINING PROTEIN"/>
    <property type="match status" value="1"/>
</dbReference>
<sequence length="408" mass="42380">MFKIRAGLVSTLLCMLLSACGGGGEEGADGAGEASLHGTAGAVADAGATDAAVSDAAVQAERAYTASGYPGYQVSDPRLASFNGPGGIELDRAGNLYVADTWNHTIRKIARNGVVTTLAGLPGWPGIADGQGAAARFSSLGDIAIDRFGNLFVTDGYAIRKVTPQGQVLTLAGAPKELGYADGRGSGARFNRPQGIAVDRDGNVYVADTNNARIRKITPYGMVSTLAGGYQDYRTIIDGIGGAAGFDTPTGMAIDRHGRLYVTDVAFRGATTPHSGSTFIRRIDTRSGAVTTLAGSYGVPVDPPAGSPETAARFNEAQGIAVDHAGNLFIADYFNNQGRLQRLGVDGQLTTLPTPPGAFANLHDVTVHWQGPLLVSDHRKHTIDLLTSGLEYRVYAGQPGEPGYADTP</sequence>
<gene>
    <name evidence="4" type="ORF">NCCP691_02200</name>
</gene>
<dbReference type="Gene3D" id="2.120.10.30">
    <property type="entry name" value="TolB, C-terminal domain"/>
    <property type="match status" value="3"/>
</dbReference>
<dbReference type="InterPro" id="IPR001258">
    <property type="entry name" value="NHL_repeat"/>
</dbReference>
<keyword evidence="5" id="KW-1185">Reference proteome</keyword>
<keyword evidence="3" id="KW-0732">Signal</keyword>
<feature type="signal peptide" evidence="3">
    <location>
        <begin position="1"/>
        <end position="21"/>
    </location>
</feature>
<organism evidence="4 5">
    <name type="scientific">Noviherbaspirillum aridicola</name>
    <dbReference type="NCBI Taxonomy" id="2849687"/>
    <lineage>
        <taxon>Bacteria</taxon>
        <taxon>Pseudomonadati</taxon>
        <taxon>Pseudomonadota</taxon>
        <taxon>Betaproteobacteria</taxon>
        <taxon>Burkholderiales</taxon>
        <taxon>Oxalobacteraceae</taxon>
        <taxon>Noviherbaspirillum</taxon>
    </lineage>
</organism>
<evidence type="ECO:0008006" key="6">
    <source>
        <dbReference type="Google" id="ProtNLM"/>
    </source>
</evidence>
<dbReference type="EMBL" id="BPMK01000001">
    <property type="protein sequence ID" value="GIZ50206.1"/>
    <property type="molecule type" value="Genomic_DNA"/>
</dbReference>
<feature type="repeat" description="NHL" evidence="2">
    <location>
        <begin position="178"/>
        <end position="220"/>
    </location>
</feature>
<protein>
    <recommendedName>
        <fullName evidence="6">NHL repeat-containing protein</fullName>
    </recommendedName>
</protein>